<gene>
    <name evidence="1" type="ORF">RN001_008037</name>
</gene>
<protein>
    <submittedName>
        <fullName evidence="1">Uncharacterized protein</fullName>
    </submittedName>
</protein>
<comment type="caution">
    <text evidence="1">The sequence shown here is derived from an EMBL/GenBank/DDBJ whole genome shotgun (WGS) entry which is preliminary data.</text>
</comment>
<dbReference type="AlphaFoldDB" id="A0AAN7PEN6"/>
<dbReference type="PANTHER" id="PTHR10773">
    <property type="entry name" value="DNA-DIRECTED RNA POLYMERASES I, II, AND III SUBUNIT RPABC2"/>
    <property type="match status" value="1"/>
</dbReference>
<sequence>MDVQLVKLCPVIQASKVYYKTRLQVYIFTIYNLATQQCTNYVWNESEGDLQASIFTSCIIHHLEKHCLSEKKHIIIFSDGCGYQTRNTILSNALSFFSTKHNISVEQKYLEKRHTQMESDSTHALVERKLKGRDISLLSQYAQIIKEARKNPFPLDEKYLSHEFFLKYDNKNTIRFESIRPGKIKSDPVVSDLRCLKYLVDGTIYYKVNYEDNYKILPQRAKFPLLLQDTTFERLFLKRLPIKNTKWKHLQEFKTVLNLDVHSFYDNLPYFDNNKE</sequence>
<evidence type="ECO:0000313" key="2">
    <source>
        <dbReference type="Proteomes" id="UP001353858"/>
    </source>
</evidence>
<name>A0AAN7PEN6_9COLE</name>
<dbReference type="PANTHER" id="PTHR10773:SF19">
    <property type="match status" value="1"/>
</dbReference>
<keyword evidence="2" id="KW-1185">Reference proteome</keyword>
<reference evidence="2" key="1">
    <citation type="submission" date="2023-01" db="EMBL/GenBank/DDBJ databases">
        <title>Key to firefly adult light organ development and bioluminescence: homeobox transcription factors regulate luciferase expression and transportation to peroxisome.</title>
        <authorList>
            <person name="Fu X."/>
        </authorList>
    </citation>
    <scope>NUCLEOTIDE SEQUENCE [LARGE SCALE GENOMIC DNA]</scope>
</reference>
<proteinExistence type="predicted"/>
<organism evidence="1 2">
    <name type="scientific">Aquatica leii</name>
    <dbReference type="NCBI Taxonomy" id="1421715"/>
    <lineage>
        <taxon>Eukaryota</taxon>
        <taxon>Metazoa</taxon>
        <taxon>Ecdysozoa</taxon>
        <taxon>Arthropoda</taxon>
        <taxon>Hexapoda</taxon>
        <taxon>Insecta</taxon>
        <taxon>Pterygota</taxon>
        <taxon>Neoptera</taxon>
        <taxon>Endopterygota</taxon>
        <taxon>Coleoptera</taxon>
        <taxon>Polyphaga</taxon>
        <taxon>Elateriformia</taxon>
        <taxon>Elateroidea</taxon>
        <taxon>Lampyridae</taxon>
        <taxon>Luciolinae</taxon>
        <taxon>Aquatica</taxon>
    </lineage>
</organism>
<dbReference type="EMBL" id="JARPUR010000003">
    <property type="protein sequence ID" value="KAK4879891.1"/>
    <property type="molecule type" value="Genomic_DNA"/>
</dbReference>
<accession>A0AAN7PEN6</accession>
<dbReference type="Proteomes" id="UP001353858">
    <property type="component" value="Unassembled WGS sequence"/>
</dbReference>
<evidence type="ECO:0000313" key="1">
    <source>
        <dbReference type="EMBL" id="KAK4879891.1"/>
    </source>
</evidence>